<dbReference type="RefSeq" id="WP_198733650.1">
    <property type="nucleotide sequence ID" value="NZ_JAEINH010000006.1"/>
</dbReference>
<sequence>MSTVRTKTGTHVRDVAWADVLEWANLHDDQPSERQGRSATDAGELPDVSRLLARLADERIPLALMADLVDPYGPDSAAILAEERAQSRR</sequence>
<protein>
    <submittedName>
        <fullName evidence="1">Uncharacterized protein</fullName>
    </submittedName>
</protein>
<gene>
    <name evidence="1" type="ORF">JAV76_08690</name>
</gene>
<evidence type="ECO:0000313" key="2">
    <source>
        <dbReference type="Proteomes" id="UP000602087"/>
    </source>
</evidence>
<organism evidence="1 2">
    <name type="scientific">Sanguibacter suaedae</name>
    <dbReference type="NCBI Taxonomy" id="2795737"/>
    <lineage>
        <taxon>Bacteria</taxon>
        <taxon>Bacillati</taxon>
        <taxon>Actinomycetota</taxon>
        <taxon>Actinomycetes</taxon>
        <taxon>Micrococcales</taxon>
        <taxon>Sanguibacteraceae</taxon>
        <taxon>Sanguibacter</taxon>
    </lineage>
</organism>
<reference evidence="1" key="1">
    <citation type="submission" date="2020-12" db="EMBL/GenBank/DDBJ databases">
        <title>Sanguibacter suaedae sp. nov., isolated from Suaeda aralocaspica.</title>
        <authorList>
            <person name="Ma Q."/>
        </authorList>
    </citation>
    <scope>NUCLEOTIDE SEQUENCE</scope>
    <source>
        <strain evidence="1">YZGR15</strain>
    </source>
</reference>
<dbReference type="Proteomes" id="UP000602087">
    <property type="component" value="Unassembled WGS sequence"/>
</dbReference>
<comment type="caution">
    <text evidence="1">The sequence shown here is derived from an EMBL/GenBank/DDBJ whole genome shotgun (WGS) entry which is preliminary data.</text>
</comment>
<dbReference type="EMBL" id="JAEINH010000006">
    <property type="protein sequence ID" value="MBI9115083.1"/>
    <property type="molecule type" value="Genomic_DNA"/>
</dbReference>
<name>A0A934I4I4_9MICO</name>
<dbReference type="AlphaFoldDB" id="A0A934I4I4"/>
<keyword evidence="2" id="KW-1185">Reference proteome</keyword>
<evidence type="ECO:0000313" key="1">
    <source>
        <dbReference type="EMBL" id="MBI9115083.1"/>
    </source>
</evidence>
<proteinExistence type="predicted"/>
<accession>A0A934I4I4</accession>